<feature type="region of interest" description="Disordered" evidence="1">
    <location>
        <begin position="175"/>
        <end position="202"/>
    </location>
</feature>
<feature type="region of interest" description="Disordered" evidence="1">
    <location>
        <begin position="1"/>
        <end position="20"/>
    </location>
</feature>
<protein>
    <submittedName>
        <fullName evidence="2">Uncharacterized protein</fullName>
    </submittedName>
</protein>
<evidence type="ECO:0000313" key="3">
    <source>
        <dbReference type="Proteomes" id="UP000807353"/>
    </source>
</evidence>
<dbReference type="AlphaFoldDB" id="A0A9P6CGQ6"/>
<keyword evidence="3" id="KW-1185">Reference proteome</keyword>
<gene>
    <name evidence="2" type="ORF">BDZ94DRAFT_1296333</name>
</gene>
<feature type="compositionally biased region" description="Basic and acidic residues" evidence="1">
    <location>
        <begin position="177"/>
        <end position="188"/>
    </location>
</feature>
<feature type="region of interest" description="Disordered" evidence="1">
    <location>
        <begin position="57"/>
        <end position="99"/>
    </location>
</feature>
<dbReference type="EMBL" id="MU150246">
    <property type="protein sequence ID" value="KAF9465546.1"/>
    <property type="molecule type" value="Genomic_DNA"/>
</dbReference>
<comment type="caution">
    <text evidence="2">The sequence shown here is derived from an EMBL/GenBank/DDBJ whole genome shotgun (WGS) entry which is preliminary data.</text>
</comment>
<sequence>MKTVVTAPHKPYSTGSLDGPQTHLAGRRTVPLRAYNATQAIPRPRILAIVDEEVEPHNPRKRPFDTEDLSLPDIITRPPKKPRIQNTSIDSNKTSAPPAATATILDQQGDQEKNHPFVLTQPIVLPPRSPVFKISGTLPRKSLRFALDCRSTQPSLTLQSNKSNKRQPRILEITIRQPEKAAEQDSKQVKPSSPKPQPVNPITKTHILSHTIYHPEKIKTANCAGLYGRGRLETAHTLFWTKVRESYTGSGPLTVDITDILEAKGMGIQAAIFTPTGSYQEKEFTCRGFHRPKT</sequence>
<reference evidence="2" key="1">
    <citation type="submission" date="2020-11" db="EMBL/GenBank/DDBJ databases">
        <authorList>
            <consortium name="DOE Joint Genome Institute"/>
            <person name="Ahrendt S."/>
            <person name="Riley R."/>
            <person name="Andreopoulos W."/>
            <person name="Labutti K."/>
            <person name="Pangilinan J."/>
            <person name="Ruiz-Duenas F.J."/>
            <person name="Barrasa J.M."/>
            <person name="Sanchez-Garcia M."/>
            <person name="Camarero S."/>
            <person name="Miyauchi S."/>
            <person name="Serrano A."/>
            <person name="Linde D."/>
            <person name="Babiker R."/>
            <person name="Drula E."/>
            <person name="Ayuso-Fernandez I."/>
            <person name="Pacheco R."/>
            <person name="Padilla G."/>
            <person name="Ferreira P."/>
            <person name="Barriuso J."/>
            <person name="Kellner H."/>
            <person name="Castanera R."/>
            <person name="Alfaro M."/>
            <person name="Ramirez L."/>
            <person name="Pisabarro A.G."/>
            <person name="Kuo A."/>
            <person name="Tritt A."/>
            <person name="Lipzen A."/>
            <person name="He G."/>
            <person name="Yan M."/>
            <person name="Ng V."/>
            <person name="Cullen D."/>
            <person name="Martin F."/>
            <person name="Rosso M.-N."/>
            <person name="Henrissat B."/>
            <person name="Hibbett D."/>
            <person name="Martinez A.T."/>
            <person name="Grigoriev I.V."/>
        </authorList>
    </citation>
    <scope>NUCLEOTIDE SEQUENCE</scope>
    <source>
        <strain evidence="2">CBS 247.69</strain>
    </source>
</reference>
<evidence type="ECO:0000256" key="1">
    <source>
        <dbReference type="SAM" id="MobiDB-lite"/>
    </source>
</evidence>
<evidence type="ECO:0000313" key="2">
    <source>
        <dbReference type="EMBL" id="KAF9465546.1"/>
    </source>
</evidence>
<name>A0A9P6CGQ6_9AGAR</name>
<feature type="compositionally biased region" description="Polar residues" evidence="1">
    <location>
        <begin position="84"/>
        <end position="95"/>
    </location>
</feature>
<organism evidence="2 3">
    <name type="scientific">Collybia nuda</name>
    <dbReference type="NCBI Taxonomy" id="64659"/>
    <lineage>
        <taxon>Eukaryota</taxon>
        <taxon>Fungi</taxon>
        <taxon>Dikarya</taxon>
        <taxon>Basidiomycota</taxon>
        <taxon>Agaricomycotina</taxon>
        <taxon>Agaricomycetes</taxon>
        <taxon>Agaricomycetidae</taxon>
        <taxon>Agaricales</taxon>
        <taxon>Tricholomatineae</taxon>
        <taxon>Clitocybaceae</taxon>
        <taxon>Collybia</taxon>
    </lineage>
</organism>
<dbReference type="Proteomes" id="UP000807353">
    <property type="component" value="Unassembled WGS sequence"/>
</dbReference>
<proteinExistence type="predicted"/>
<accession>A0A9P6CGQ6</accession>